<gene>
    <name evidence="1" type="ORF">BD410DRAFT_179317</name>
</gene>
<sequence>MRPMESRKKGDAEEVATVLIAETSNAVSEAETRIEGSTGTIPELSMEPLSMGITSTATIFASTPSSTAVGTDLTSIATSFPSTQAPTSI</sequence>
<protein>
    <submittedName>
        <fullName evidence="1">Uncharacterized protein</fullName>
    </submittedName>
</protein>
<organism evidence="1 2">
    <name type="scientific">Rickenella mellea</name>
    <dbReference type="NCBI Taxonomy" id="50990"/>
    <lineage>
        <taxon>Eukaryota</taxon>
        <taxon>Fungi</taxon>
        <taxon>Dikarya</taxon>
        <taxon>Basidiomycota</taxon>
        <taxon>Agaricomycotina</taxon>
        <taxon>Agaricomycetes</taxon>
        <taxon>Hymenochaetales</taxon>
        <taxon>Rickenellaceae</taxon>
        <taxon>Rickenella</taxon>
    </lineage>
</organism>
<dbReference type="AlphaFoldDB" id="A0A4Y7Q821"/>
<evidence type="ECO:0000313" key="2">
    <source>
        <dbReference type="Proteomes" id="UP000294933"/>
    </source>
</evidence>
<keyword evidence="2" id="KW-1185">Reference proteome</keyword>
<dbReference type="Proteomes" id="UP000294933">
    <property type="component" value="Unassembled WGS sequence"/>
</dbReference>
<name>A0A4Y7Q821_9AGAM</name>
<evidence type="ECO:0000313" key="1">
    <source>
        <dbReference type="EMBL" id="TDL23348.1"/>
    </source>
</evidence>
<accession>A0A4Y7Q821</accession>
<reference evidence="1 2" key="1">
    <citation type="submission" date="2018-06" db="EMBL/GenBank/DDBJ databases">
        <title>A transcriptomic atlas of mushroom development highlights an independent origin of complex multicellularity.</title>
        <authorList>
            <consortium name="DOE Joint Genome Institute"/>
            <person name="Krizsan K."/>
            <person name="Almasi E."/>
            <person name="Merenyi Z."/>
            <person name="Sahu N."/>
            <person name="Viragh M."/>
            <person name="Koszo T."/>
            <person name="Mondo S."/>
            <person name="Kiss B."/>
            <person name="Balint B."/>
            <person name="Kues U."/>
            <person name="Barry K."/>
            <person name="Hegedus J.C."/>
            <person name="Henrissat B."/>
            <person name="Johnson J."/>
            <person name="Lipzen A."/>
            <person name="Ohm R."/>
            <person name="Nagy I."/>
            <person name="Pangilinan J."/>
            <person name="Yan J."/>
            <person name="Xiong Y."/>
            <person name="Grigoriev I.V."/>
            <person name="Hibbett D.S."/>
            <person name="Nagy L.G."/>
        </authorList>
    </citation>
    <scope>NUCLEOTIDE SEQUENCE [LARGE SCALE GENOMIC DNA]</scope>
    <source>
        <strain evidence="1 2">SZMC22713</strain>
    </source>
</reference>
<dbReference type="EMBL" id="ML170171">
    <property type="protein sequence ID" value="TDL23348.1"/>
    <property type="molecule type" value="Genomic_DNA"/>
</dbReference>
<proteinExistence type="predicted"/>
<dbReference type="VEuPathDB" id="FungiDB:BD410DRAFT_179317"/>